<dbReference type="RefSeq" id="WP_274356132.1">
    <property type="nucleotide sequence ID" value="NZ_CP118099.1"/>
</dbReference>
<gene>
    <name evidence="2" type="ORF">PTI97_07435</name>
</gene>
<sequence>MMEPIQLHELTIERAHRGYKEGQFTARDVTAYYLGRIATYNERLHAVIQVNPDALFEAEAADRAYRKGVRKPLLGIPVLIKDNIETAGLMRTTAGAAAMRHHFAARDAELVKRLRADGAIILGKANLSEWANFLTEDMPNGWSAVGGQTMNPYGDGLDVGGSSSGSASAVAANLTLLAVGSETSGSIIHPSVHNSIVGIKPTVGLISRSGIIPISRSQDTAGPMARTLRDAVIALQSMCGEDESDSATLETPVGPPYVTCLDVRQAVGMRVGFVKPDISEEEVGLYEGALRLLRQAEIELVEVTLPKHAALEQADILFDEFKLGVEAYLANTTVPFQTLSDLIEWNAEHLESIPHGQTIFEEANAKSGKLTEASYLARRIEDVRLAKTEGIDALLASHKLDAIVLPHDMNYDMPAKAGHPTITIPYQRKESGAPFGLSFTGTSYAERDLIRVAYAFEQFITRPTPPDYS</sequence>
<dbReference type="Proteomes" id="UP001213680">
    <property type="component" value="Chromosome"/>
</dbReference>
<reference evidence="2 3" key="1">
    <citation type="submission" date="2023-02" db="EMBL/GenBank/DDBJ databases">
        <title>A bacterium isolated from plastisphere.</title>
        <authorList>
            <person name="Sun Y."/>
        </authorList>
    </citation>
    <scope>NUCLEOTIDE SEQUENCE [LARGE SCALE GENOMIC DNA]</scope>
    <source>
        <strain evidence="3">a-1</strain>
    </source>
</reference>
<dbReference type="Pfam" id="PF01425">
    <property type="entry name" value="Amidase"/>
    <property type="match status" value="1"/>
</dbReference>
<dbReference type="SUPFAM" id="SSF75304">
    <property type="entry name" value="Amidase signature (AS) enzymes"/>
    <property type="match status" value="1"/>
</dbReference>
<dbReference type="PANTHER" id="PTHR42678:SF34">
    <property type="entry name" value="OS04G0183300 PROTEIN"/>
    <property type="match status" value="1"/>
</dbReference>
<protein>
    <submittedName>
        <fullName evidence="2">Amidase family protein</fullName>
    </submittedName>
</protein>
<dbReference type="InterPro" id="IPR036928">
    <property type="entry name" value="AS_sf"/>
</dbReference>
<dbReference type="EMBL" id="CP118099">
    <property type="protein sequence ID" value="WDH74672.1"/>
    <property type="molecule type" value="Genomic_DNA"/>
</dbReference>
<dbReference type="Gene3D" id="3.90.1300.10">
    <property type="entry name" value="Amidase signature (AS) domain"/>
    <property type="match status" value="1"/>
</dbReference>
<keyword evidence="3" id="KW-1185">Reference proteome</keyword>
<evidence type="ECO:0000259" key="1">
    <source>
        <dbReference type="Pfam" id="PF01425"/>
    </source>
</evidence>
<name>A0ABY7WWN8_9BACL</name>
<organism evidence="2 3">
    <name type="scientific">Exiguobacterium marinum</name>
    <dbReference type="NCBI Taxonomy" id="273528"/>
    <lineage>
        <taxon>Bacteria</taxon>
        <taxon>Bacillati</taxon>
        <taxon>Bacillota</taxon>
        <taxon>Bacilli</taxon>
        <taxon>Bacillales</taxon>
        <taxon>Bacillales Family XII. Incertae Sedis</taxon>
        <taxon>Exiguobacterium</taxon>
    </lineage>
</organism>
<feature type="domain" description="Amidase" evidence="1">
    <location>
        <begin position="28"/>
        <end position="449"/>
    </location>
</feature>
<accession>A0ABY7WWN8</accession>
<evidence type="ECO:0000313" key="2">
    <source>
        <dbReference type="EMBL" id="WDH74672.1"/>
    </source>
</evidence>
<dbReference type="InterPro" id="IPR023631">
    <property type="entry name" value="Amidase_dom"/>
</dbReference>
<proteinExistence type="predicted"/>
<evidence type="ECO:0000313" key="3">
    <source>
        <dbReference type="Proteomes" id="UP001213680"/>
    </source>
</evidence>
<dbReference type="PANTHER" id="PTHR42678">
    <property type="entry name" value="AMIDASE"/>
    <property type="match status" value="1"/>
</dbReference>